<dbReference type="Pfam" id="PF22939">
    <property type="entry name" value="WHD_GPIID"/>
    <property type="match status" value="1"/>
</dbReference>
<protein>
    <submittedName>
        <fullName evidence="3">Ankyrin repeat domain-containing protein 50</fullName>
    </submittedName>
</protein>
<dbReference type="STRING" id="94208.A0A2S4KW21"/>
<accession>A0A2S4KW21</accession>
<name>A0A2S4KW21_9HYPO</name>
<dbReference type="PANTHER" id="PTHR10039">
    <property type="entry name" value="AMELOGENIN"/>
    <property type="match status" value="1"/>
</dbReference>
<feature type="compositionally biased region" description="Basic residues" evidence="1">
    <location>
        <begin position="8"/>
        <end position="20"/>
    </location>
</feature>
<feature type="domain" description="GPI inositol-deacylase winged helix" evidence="2">
    <location>
        <begin position="94"/>
        <end position="186"/>
    </location>
</feature>
<keyword evidence="4" id="KW-1185">Reference proteome</keyword>
<organism evidence="3 4">
    <name type="scientific">Tolypocladium paradoxum</name>
    <dbReference type="NCBI Taxonomy" id="94208"/>
    <lineage>
        <taxon>Eukaryota</taxon>
        <taxon>Fungi</taxon>
        <taxon>Dikarya</taxon>
        <taxon>Ascomycota</taxon>
        <taxon>Pezizomycotina</taxon>
        <taxon>Sordariomycetes</taxon>
        <taxon>Hypocreomycetidae</taxon>
        <taxon>Hypocreales</taxon>
        <taxon>Ophiocordycipitaceae</taxon>
        <taxon>Tolypocladium</taxon>
    </lineage>
</organism>
<dbReference type="Proteomes" id="UP000237481">
    <property type="component" value="Unassembled WGS sequence"/>
</dbReference>
<dbReference type="InterPro" id="IPR054471">
    <property type="entry name" value="GPIID_WHD"/>
</dbReference>
<reference evidence="3 4" key="1">
    <citation type="submission" date="2018-01" db="EMBL/GenBank/DDBJ databases">
        <title>Harnessing the power of phylogenomics to disentangle the directionality and signatures of interkingdom host jumping in the parasitic fungal genus Tolypocladium.</title>
        <authorList>
            <person name="Quandt C.A."/>
            <person name="Patterson W."/>
            <person name="Spatafora J.W."/>
        </authorList>
    </citation>
    <scope>NUCLEOTIDE SEQUENCE [LARGE SCALE GENOMIC DNA]</scope>
    <source>
        <strain evidence="3 4">NRBC 100945</strain>
    </source>
</reference>
<dbReference type="OrthoDB" id="194358at2759"/>
<evidence type="ECO:0000259" key="2">
    <source>
        <dbReference type="Pfam" id="PF22939"/>
    </source>
</evidence>
<evidence type="ECO:0000313" key="3">
    <source>
        <dbReference type="EMBL" id="POR34361.1"/>
    </source>
</evidence>
<proteinExistence type="predicted"/>
<sequence>MAADSRTRMSKHLAFRHRREPSRTAELTTFLVASLTPPLKEKANGMFRWVTCQLSALENCLDYPTLRKELTSLPRTLDEIYARILDNLPHEHEHLTRRILQFLTFSERPLRIEEAVDAIAVHTDGRPRFDRRNRMPVPEEISRYCSSLVAVTRADRDRGETTTELQLAHFSVKEYLLCDRLQAGFAEDFDETVARASIAQVCLAYLLELDQGLPTMELRQSYWLAQYSARYWTDHAVVAESSSENVRSLITDLFSCEETRANCCRLYDPDRWWKYGFDKVQPRIASALYYTSLGFLT</sequence>
<comment type="caution">
    <text evidence="3">The sequence shown here is derived from an EMBL/GenBank/DDBJ whole genome shotgun (WGS) entry which is preliminary data.</text>
</comment>
<evidence type="ECO:0000313" key="4">
    <source>
        <dbReference type="Proteomes" id="UP000237481"/>
    </source>
</evidence>
<dbReference type="PANTHER" id="PTHR10039:SF16">
    <property type="entry name" value="GPI INOSITOL-DEACYLASE"/>
    <property type="match status" value="1"/>
</dbReference>
<dbReference type="AlphaFoldDB" id="A0A2S4KW21"/>
<evidence type="ECO:0000256" key="1">
    <source>
        <dbReference type="SAM" id="MobiDB-lite"/>
    </source>
</evidence>
<dbReference type="EMBL" id="PKSG01000528">
    <property type="protein sequence ID" value="POR34361.1"/>
    <property type="molecule type" value="Genomic_DNA"/>
</dbReference>
<feature type="region of interest" description="Disordered" evidence="1">
    <location>
        <begin position="1"/>
        <end position="20"/>
    </location>
</feature>
<gene>
    <name evidence="3" type="ORF">TPAR_05430</name>
</gene>